<comment type="caution">
    <text evidence="1">The sequence shown here is derived from an EMBL/GenBank/DDBJ whole genome shotgun (WGS) entry which is preliminary data.</text>
</comment>
<dbReference type="EMBL" id="VSSQ01000016">
    <property type="protein sequence ID" value="MPL61844.1"/>
    <property type="molecule type" value="Genomic_DNA"/>
</dbReference>
<sequence>MSKFNLLKCMIKGSNKLFKNGEIHLANCPNCENKIYSPVESEIKEEEYILIKCDNCKTWIKIF</sequence>
<proteinExistence type="predicted"/>
<dbReference type="AlphaFoldDB" id="A0A644T4V3"/>
<accession>A0A644T4V3</accession>
<gene>
    <name evidence="1" type="ORF">SDC9_07433</name>
</gene>
<reference evidence="1" key="1">
    <citation type="submission" date="2019-08" db="EMBL/GenBank/DDBJ databases">
        <authorList>
            <person name="Kucharzyk K."/>
            <person name="Murdoch R.W."/>
            <person name="Higgins S."/>
            <person name="Loffler F."/>
        </authorList>
    </citation>
    <scope>NUCLEOTIDE SEQUENCE</scope>
</reference>
<protein>
    <submittedName>
        <fullName evidence="1">Uncharacterized protein</fullName>
    </submittedName>
</protein>
<organism evidence="1">
    <name type="scientific">bioreactor metagenome</name>
    <dbReference type="NCBI Taxonomy" id="1076179"/>
    <lineage>
        <taxon>unclassified sequences</taxon>
        <taxon>metagenomes</taxon>
        <taxon>ecological metagenomes</taxon>
    </lineage>
</organism>
<name>A0A644T4V3_9ZZZZ</name>
<evidence type="ECO:0000313" key="1">
    <source>
        <dbReference type="EMBL" id="MPL61844.1"/>
    </source>
</evidence>